<dbReference type="AlphaFoldDB" id="A0A517RFU6"/>
<proteinExistence type="predicted"/>
<dbReference type="EMBL" id="CP036269">
    <property type="protein sequence ID" value="QDT42730.1"/>
    <property type="molecule type" value="Genomic_DNA"/>
</dbReference>
<organism evidence="1 2">
    <name type="scientific">Gimesia alba</name>
    <dbReference type="NCBI Taxonomy" id="2527973"/>
    <lineage>
        <taxon>Bacteria</taxon>
        <taxon>Pseudomonadati</taxon>
        <taxon>Planctomycetota</taxon>
        <taxon>Planctomycetia</taxon>
        <taxon>Planctomycetales</taxon>
        <taxon>Planctomycetaceae</taxon>
        <taxon>Gimesia</taxon>
    </lineage>
</organism>
<sequence length="38" mass="4441">MRFFLNTNEETDPPFHVRQGCYLIGKRPRPSIKLGGKH</sequence>
<dbReference type="KEGG" id="gaz:Pan241w_28180"/>
<evidence type="ECO:0000313" key="1">
    <source>
        <dbReference type="EMBL" id="QDT42730.1"/>
    </source>
</evidence>
<keyword evidence="2" id="KW-1185">Reference proteome</keyword>
<name>A0A517RFU6_9PLAN</name>
<dbReference type="Proteomes" id="UP000317171">
    <property type="component" value="Chromosome"/>
</dbReference>
<reference evidence="1 2" key="1">
    <citation type="submission" date="2019-02" db="EMBL/GenBank/DDBJ databases">
        <title>Deep-cultivation of Planctomycetes and their phenomic and genomic characterization uncovers novel biology.</title>
        <authorList>
            <person name="Wiegand S."/>
            <person name="Jogler M."/>
            <person name="Boedeker C."/>
            <person name="Pinto D."/>
            <person name="Vollmers J."/>
            <person name="Rivas-Marin E."/>
            <person name="Kohn T."/>
            <person name="Peeters S.H."/>
            <person name="Heuer A."/>
            <person name="Rast P."/>
            <person name="Oberbeckmann S."/>
            <person name="Bunk B."/>
            <person name="Jeske O."/>
            <person name="Meyerdierks A."/>
            <person name="Storesund J.E."/>
            <person name="Kallscheuer N."/>
            <person name="Luecker S."/>
            <person name="Lage O.M."/>
            <person name="Pohl T."/>
            <person name="Merkel B.J."/>
            <person name="Hornburger P."/>
            <person name="Mueller R.-W."/>
            <person name="Bruemmer F."/>
            <person name="Labrenz M."/>
            <person name="Spormann A.M."/>
            <person name="Op den Camp H."/>
            <person name="Overmann J."/>
            <person name="Amann R."/>
            <person name="Jetten M.S.M."/>
            <person name="Mascher T."/>
            <person name="Medema M.H."/>
            <person name="Devos D.P."/>
            <person name="Kaster A.-K."/>
            <person name="Ovreas L."/>
            <person name="Rohde M."/>
            <person name="Galperin M.Y."/>
            <person name="Jogler C."/>
        </authorList>
    </citation>
    <scope>NUCLEOTIDE SEQUENCE [LARGE SCALE GENOMIC DNA]</scope>
    <source>
        <strain evidence="1 2">Pan241w</strain>
    </source>
</reference>
<protein>
    <submittedName>
        <fullName evidence="1">Uncharacterized protein</fullName>
    </submittedName>
</protein>
<accession>A0A517RFU6</accession>
<evidence type="ECO:0000313" key="2">
    <source>
        <dbReference type="Proteomes" id="UP000317171"/>
    </source>
</evidence>
<gene>
    <name evidence="1" type="ORF">Pan241w_28180</name>
</gene>